<dbReference type="Pfam" id="PF03328">
    <property type="entry name" value="HpcH_HpaI"/>
    <property type="match status" value="1"/>
</dbReference>
<evidence type="ECO:0000259" key="4">
    <source>
        <dbReference type="Pfam" id="PF03328"/>
    </source>
</evidence>
<keyword evidence="2" id="KW-0479">Metal-binding</keyword>
<comment type="similarity">
    <text evidence="1">Belongs to the HpcH/HpaI aldolase family.</text>
</comment>
<evidence type="ECO:0000256" key="1">
    <source>
        <dbReference type="ARBA" id="ARBA00005568"/>
    </source>
</evidence>
<reference evidence="5" key="1">
    <citation type="journal article" date="2014" name="Int. J. Syst. Evol. Microbiol.">
        <title>Complete genome sequence of Corynebacterium casei LMG S-19264T (=DSM 44701T), isolated from a smear-ripened cheese.</title>
        <authorList>
            <consortium name="US DOE Joint Genome Institute (JGI-PGF)"/>
            <person name="Walter F."/>
            <person name="Albersmeier A."/>
            <person name="Kalinowski J."/>
            <person name="Ruckert C."/>
        </authorList>
    </citation>
    <scope>NUCLEOTIDE SEQUENCE</scope>
    <source>
        <strain evidence="5">CGMCC 4.3508</strain>
    </source>
</reference>
<proteinExistence type="inferred from homology"/>
<gene>
    <name evidence="5" type="primary">rhmA</name>
    <name evidence="5" type="ORF">GCM10011588_26730</name>
</gene>
<dbReference type="SUPFAM" id="SSF51621">
    <property type="entry name" value="Phosphoenolpyruvate/pyruvate domain"/>
    <property type="match status" value="1"/>
</dbReference>
<evidence type="ECO:0000313" key="5">
    <source>
        <dbReference type="EMBL" id="GGL10838.1"/>
    </source>
</evidence>
<organism evidence="5 6">
    <name type="scientific">Nocardia jinanensis</name>
    <dbReference type="NCBI Taxonomy" id="382504"/>
    <lineage>
        <taxon>Bacteria</taxon>
        <taxon>Bacillati</taxon>
        <taxon>Actinomycetota</taxon>
        <taxon>Actinomycetes</taxon>
        <taxon>Mycobacteriales</taxon>
        <taxon>Nocardiaceae</taxon>
        <taxon>Nocardia</taxon>
    </lineage>
</organism>
<dbReference type="InterPro" id="IPR050251">
    <property type="entry name" value="HpcH-HpaI_aldolase"/>
</dbReference>
<dbReference type="PANTHER" id="PTHR30502:SF0">
    <property type="entry name" value="PHOSPHOENOLPYRUVATE CARBOXYLASE FAMILY PROTEIN"/>
    <property type="match status" value="1"/>
</dbReference>
<evidence type="ECO:0000313" key="6">
    <source>
        <dbReference type="Proteomes" id="UP000638263"/>
    </source>
</evidence>
<dbReference type="GO" id="GO:0046872">
    <property type="term" value="F:metal ion binding"/>
    <property type="evidence" value="ECO:0007669"/>
    <property type="project" value="UniProtKB-KW"/>
</dbReference>
<evidence type="ECO:0000256" key="2">
    <source>
        <dbReference type="ARBA" id="ARBA00022723"/>
    </source>
</evidence>
<accession>A0A917RJP3</accession>
<feature type="domain" description="HpcH/HpaI aldolase/citrate lyase" evidence="4">
    <location>
        <begin position="25"/>
        <end position="218"/>
    </location>
</feature>
<comment type="caution">
    <text evidence="5">The sequence shown here is derived from an EMBL/GenBank/DDBJ whole genome shotgun (WGS) entry which is preliminary data.</text>
</comment>
<dbReference type="GO" id="GO:0016832">
    <property type="term" value="F:aldehyde-lyase activity"/>
    <property type="evidence" value="ECO:0007669"/>
    <property type="project" value="TreeGrafter"/>
</dbReference>
<sequence length="251" mass="26196">MTSLKTRLTQGESPLGVLLRMPAETLVDLAGVGGLDFVLIDCEHGPADLLALRAHIDAATVHGAEVLVRVGRNDSDLILRALDLGASGIVVPHVDDAAAARRVVHDAHYPPLGDRGFAQYSRVGRYGAISAHDQLADARANTLVIVMIETQQGVDNAEFILAVEGVDAVMAGPADLSVSLGLTGGVDEPAVQVAVDHVTSEARKAGRHVLTIVGGPEKAVEAPPGLVAYNLAAVLLERFRHLAGARDSART</sequence>
<dbReference type="Proteomes" id="UP000638263">
    <property type="component" value="Unassembled WGS sequence"/>
</dbReference>
<dbReference type="InterPro" id="IPR040442">
    <property type="entry name" value="Pyrv_kinase-like_dom_sf"/>
</dbReference>
<dbReference type="AlphaFoldDB" id="A0A917RJP3"/>
<dbReference type="Gene3D" id="3.20.20.60">
    <property type="entry name" value="Phosphoenolpyruvate-binding domains"/>
    <property type="match status" value="1"/>
</dbReference>
<dbReference type="InterPro" id="IPR005000">
    <property type="entry name" value="Aldolase/citrate-lyase_domain"/>
</dbReference>
<dbReference type="InterPro" id="IPR015813">
    <property type="entry name" value="Pyrv/PenolPyrv_kinase-like_dom"/>
</dbReference>
<dbReference type="PANTHER" id="PTHR30502">
    <property type="entry name" value="2-KETO-3-DEOXY-L-RHAMNONATE ALDOLASE"/>
    <property type="match status" value="1"/>
</dbReference>
<dbReference type="GO" id="GO:0005737">
    <property type="term" value="C:cytoplasm"/>
    <property type="evidence" value="ECO:0007669"/>
    <property type="project" value="TreeGrafter"/>
</dbReference>
<evidence type="ECO:0000256" key="3">
    <source>
        <dbReference type="ARBA" id="ARBA00023239"/>
    </source>
</evidence>
<name>A0A917RJP3_9NOCA</name>
<keyword evidence="3" id="KW-0456">Lyase</keyword>
<reference evidence="5" key="2">
    <citation type="submission" date="2020-09" db="EMBL/GenBank/DDBJ databases">
        <authorList>
            <person name="Sun Q."/>
            <person name="Zhou Y."/>
        </authorList>
    </citation>
    <scope>NUCLEOTIDE SEQUENCE</scope>
    <source>
        <strain evidence="5">CGMCC 4.3508</strain>
    </source>
</reference>
<keyword evidence="6" id="KW-1185">Reference proteome</keyword>
<protein>
    <submittedName>
        <fullName evidence="5">2-keto-3-deoxy-L-rhamnonate aldolase</fullName>
    </submittedName>
</protein>
<dbReference type="EMBL" id="BMMH01000004">
    <property type="protein sequence ID" value="GGL10838.1"/>
    <property type="molecule type" value="Genomic_DNA"/>
</dbReference>